<dbReference type="STRING" id="251221.gene:10760454"/>
<dbReference type="InParanoid" id="Q7NCM8"/>
<name>Q7NCM8_GLOVI</name>
<feature type="region of interest" description="Disordered" evidence="1">
    <location>
        <begin position="96"/>
        <end position="115"/>
    </location>
</feature>
<dbReference type="Proteomes" id="UP000000557">
    <property type="component" value="Chromosome"/>
</dbReference>
<dbReference type="eggNOG" id="ENOG503373Z">
    <property type="taxonomic scope" value="Bacteria"/>
</dbReference>
<evidence type="ECO:0000256" key="1">
    <source>
        <dbReference type="SAM" id="MobiDB-lite"/>
    </source>
</evidence>
<evidence type="ECO:0000313" key="3">
    <source>
        <dbReference type="Proteomes" id="UP000000557"/>
    </source>
</evidence>
<organism evidence="2 3">
    <name type="scientific">Gloeobacter violaceus (strain ATCC 29082 / PCC 7421)</name>
    <dbReference type="NCBI Taxonomy" id="251221"/>
    <lineage>
        <taxon>Bacteria</taxon>
        <taxon>Bacillati</taxon>
        <taxon>Cyanobacteriota</taxon>
        <taxon>Cyanophyceae</taxon>
        <taxon>Gloeobacterales</taxon>
        <taxon>Gloeobacteraceae</taxon>
        <taxon>Gloeobacter</taxon>
    </lineage>
</organism>
<dbReference type="RefSeq" id="WP_011142944.1">
    <property type="nucleotide sequence ID" value="NC_005125.1"/>
</dbReference>
<dbReference type="KEGG" id="gvi:gll2950"/>
<evidence type="ECO:0000313" key="2">
    <source>
        <dbReference type="EMBL" id="BAC90891.1"/>
    </source>
</evidence>
<gene>
    <name evidence="2" type="ordered locus">gll2950</name>
</gene>
<keyword evidence="3" id="KW-1185">Reference proteome</keyword>
<dbReference type="OrthoDB" id="192660at2"/>
<sequence length="312" mass="34492">MSNFKERLLEHTLTLLWSLWTELGVVGLQRHHERCLVDPEALLAASWWLGEEDPRLLEEMSDWCAQYAHLLALQRIRSLEKHLTIPEVTAAVEPLFGKSQKGNPHASSGRSRSQLPPLNRSSLLLLRLAAIFGVGSRSATLAALLADTGSGLGATEIAAAVGYTKRNIANTLEALHLGGMLHKIAQKNRWLFRLTQRKQLVEWLGPLPENWTGWPFVLSFFVLWANYAKESEGAPLLRRALKAARIVHGIRAQMGAAACEPPPLEGVPEQDVERIERWVLEVAEEVAKGGSVLLKRSSLAAPLVVNLATRKG</sequence>
<dbReference type="EnsemblBacteria" id="BAC90891">
    <property type="protein sequence ID" value="BAC90891"/>
    <property type="gene ID" value="BAC90891"/>
</dbReference>
<feature type="compositionally biased region" description="Polar residues" evidence="1">
    <location>
        <begin position="100"/>
        <end position="109"/>
    </location>
</feature>
<reference evidence="2 3" key="2">
    <citation type="journal article" date="2003" name="DNA Res.">
        <title>Complete genome structure of Gloeobacter violaceus PCC 7421, a cyanobacterium that lacks thylakoids (supplement).</title>
        <authorList>
            <person name="Nakamura Y."/>
            <person name="Kaneko T."/>
            <person name="Sato S."/>
            <person name="Mimuro M."/>
            <person name="Miyashita H."/>
            <person name="Tsuchiya T."/>
            <person name="Sasamoto S."/>
            <person name="Watanabe A."/>
            <person name="Kawashima K."/>
            <person name="Kishida Y."/>
            <person name="Kiyokawa C."/>
            <person name="Kohara M."/>
            <person name="Matsumoto M."/>
            <person name="Matsuno A."/>
            <person name="Nakazaki N."/>
            <person name="Shimpo S."/>
            <person name="Takeuchi C."/>
            <person name="Yamada M."/>
            <person name="Tabata S."/>
        </authorList>
    </citation>
    <scope>NUCLEOTIDE SEQUENCE [LARGE SCALE GENOMIC DNA]</scope>
    <source>
        <strain evidence="3">ATCC 29082 / PCC 7421</strain>
    </source>
</reference>
<accession>Q7NCM8</accession>
<proteinExistence type="predicted"/>
<reference evidence="2 3" key="1">
    <citation type="journal article" date="2003" name="DNA Res.">
        <title>Complete genome structure of Gloeobacter violaceus PCC 7421, a cyanobacterium that lacks thylakoids.</title>
        <authorList>
            <person name="Nakamura Y."/>
            <person name="Kaneko T."/>
            <person name="Sato S."/>
            <person name="Mimuro M."/>
            <person name="Miyashita H."/>
            <person name="Tsuchiya T."/>
            <person name="Sasamoto S."/>
            <person name="Watanabe A."/>
            <person name="Kawashima K."/>
            <person name="Kishida Y."/>
            <person name="Kiyokawa C."/>
            <person name="Kohara M."/>
            <person name="Matsumoto M."/>
            <person name="Matsuno A."/>
            <person name="Nakazaki N."/>
            <person name="Shimpo S."/>
            <person name="Takeuchi C."/>
            <person name="Yamada M."/>
            <person name="Tabata S."/>
        </authorList>
    </citation>
    <scope>NUCLEOTIDE SEQUENCE [LARGE SCALE GENOMIC DNA]</scope>
    <source>
        <strain evidence="3">ATCC 29082 / PCC 7421</strain>
    </source>
</reference>
<protein>
    <submittedName>
        <fullName evidence="2">Gll2950 protein</fullName>
    </submittedName>
</protein>
<dbReference type="EMBL" id="BA000045">
    <property type="protein sequence ID" value="BAC90891.1"/>
    <property type="molecule type" value="Genomic_DNA"/>
</dbReference>
<dbReference type="AlphaFoldDB" id="Q7NCM8"/>
<dbReference type="HOGENOM" id="CLU_890712_0_0_3"/>